<gene>
    <name evidence="1" type="ordered locus">Caul_4941</name>
</gene>
<name>B0T5B5_CAUSK</name>
<accession>B0T5B5</accession>
<dbReference type="STRING" id="366602.Caul_4941"/>
<dbReference type="HOGENOM" id="CLU_036861_1_0_5"/>
<dbReference type="Pfam" id="PF13692">
    <property type="entry name" value="Glyco_trans_1_4"/>
    <property type="match status" value="1"/>
</dbReference>
<sequence length="414" mass="44544">MKQLRALAWRVAPDLCHVISLRLPGLRAYWFHGRRRRRGRSLSEGPVIVAGFHGAVLGLGEAARGTVTALAATGIEAQAWDVSAQLGHVRRFDIGEVATPPPGPGTIITQMNPAELIRLVSATRGAPFEGKRSIGYWAWELMDIPEAWKPAFRYVDEIWTPSNFCAEAIRRSAPRDLPIKVVPHQAPLNHAAPNRERFGLSPDHVVVLCAFDLRSTLARKNPLGALEAFRIAAAKAKRPVTLVFKTVGGADAPDSLATLRAAIGDTPDVLVLTESLSMGARDQLMASCDIFLSLHRSEGFGLLLAEAMAAGKAVVATGWSANMDFMDAESAMLVPYALCPVRDPQGLYQKGVWAEPDTEAAGRALAELINNPDQRAELGAKALAAVRQRLSPPAIAAIMRRAFDGSPVRKGANG</sequence>
<dbReference type="Gene3D" id="3.40.50.2000">
    <property type="entry name" value="Glycogen Phosphorylase B"/>
    <property type="match status" value="1"/>
</dbReference>
<dbReference type="PANTHER" id="PTHR46656:SF3">
    <property type="entry name" value="PUTATIVE-RELATED"/>
    <property type="match status" value="1"/>
</dbReference>
<dbReference type="GO" id="GO:0016757">
    <property type="term" value="F:glycosyltransferase activity"/>
    <property type="evidence" value="ECO:0007669"/>
    <property type="project" value="InterPro"/>
</dbReference>
<evidence type="ECO:0000313" key="1">
    <source>
        <dbReference type="EMBL" id="ABZ74061.1"/>
    </source>
</evidence>
<proteinExistence type="predicted"/>
<protein>
    <submittedName>
        <fullName evidence="1">Glycosyl transferase group 1</fullName>
    </submittedName>
</protein>
<organism evidence="1">
    <name type="scientific">Caulobacter sp. (strain K31)</name>
    <dbReference type="NCBI Taxonomy" id="366602"/>
    <lineage>
        <taxon>Bacteria</taxon>
        <taxon>Pseudomonadati</taxon>
        <taxon>Pseudomonadota</taxon>
        <taxon>Alphaproteobacteria</taxon>
        <taxon>Caulobacterales</taxon>
        <taxon>Caulobacteraceae</taxon>
        <taxon>Caulobacter</taxon>
    </lineage>
</organism>
<dbReference type="AlphaFoldDB" id="B0T5B5"/>
<dbReference type="EMBL" id="CP000927">
    <property type="protein sequence ID" value="ABZ74061.1"/>
    <property type="molecule type" value="Genomic_DNA"/>
</dbReference>
<dbReference type="PANTHER" id="PTHR46656">
    <property type="entry name" value="PUTATIVE-RELATED"/>
    <property type="match status" value="1"/>
</dbReference>
<reference evidence="1" key="1">
    <citation type="submission" date="2008-01" db="EMBL/GenBank/DDBJ databases">
        <title>Complete sequence of chromosome of Caulobacter sp. K31.</title>
        <authorList>
            <consortium name="US DOE Joint Genome Institute"/>
            <person name="Copeland A."/>
            <person name="Lucas S."/>
            <person name="Lapidus A."/>
            <person name="Barry K."/>
            <person name="Glavina del Rio T."/>
            <person name="Dalin E."/>
            <person name="Tice H."/>
            <person name="Pitluck S."/>
            <person name="Bruce D."/>
            <person name="Goodwin L."/>
            <person name="Thompson L.S."/>
            <person name="Brettin T."/>
            <person name="Detter J.C."/>
            <person name="Han C."/>
            <person name="Schmutz J."/>
            <person name="Larimer F."/>
            <person name="Land M."/>
            <person name="Hauser L."/>
            <person name="Kyrpides N."/>
            <person name="Kim E."/>
            <person name="Stephens C."/>
            <person name="Richardson P."/>
        </authorList>
    </citation>
    <scope>NUCLEOTIDE SEQUENCE [LARGE SCALE GENOMIC DNA]</scope>
    <source>
        <strain evidence="1">K31</strain>
    </source>
</reference>
<keyword evidence="1" id="KW-0808">Transferase</keyword>
<dbReference type="eggNOG" id="COG0438">
    <property type="taxonomic scope" value="Bacteria"/>
</dbReference>
<dbReference type="KEGG" id="cak:Caul_4941"/>
<dbReference type="CDD" id="cd03801">
    <property type="entry name" value="GT4_PimA-like"/>
    <property type="match status" value="1"/>
</dbReference>
<dbReference type="CAZy" id="GT4">
    <property type="family name" value="Glycosyltransferase Family 4"/>
</dbReference>
<dbReference type="SUPFAM" id="SSF53756">
    <property type="entry name" value="UDP-Glycosyltransferase/glycogen phosphorylase"/>
    <property type="match status" value="1"/>
</dbReference>